<dbReference type="AlphaFoldDB" id="A0AAX6G9D3"/>
<evidence type="ECO:0000313" key="2">
    <source>
        <dbReference type="EMBL" id="KAJ6850669.1"/>
    </source>
</evidence>
<proteinExistence type="predicted"/>
<evidence type="ECO:0000313" key="1">
    <source>
        <dbReference type="EMBL" id="KAJ6825252.1"/>
    </source>
</evidence>
<evidence type="ECO:0000313" key="3">
    <source>
        <dbReference type="Proteomes" id="UP001140949"/>
    </source>
</evidence>
<dbReference type="EMBL" id="JANAVB010002794">
    <property type="protein sequence ID" value="KAJ6850669.1"/>
    <property type="molecule type" value="Genomic_DNA"/>
</dbReference>
<protein>
    <submittedName>
        <fullName evidence="1">Leucine-rich repeat extensin-like protein 7</fullName>
    </submittedName>
</protein>
<keyword evidence="3" id="KW-1185">Reference proteome</keyword>
<dbReference type="EMBL" id="JANAVB010021794">
    <property type="protein sequence ID" value="KAJ6825252.1"/>
    <property type="molecule type" value="Genomic_DNA"/>
</dbReference>
<accession>A0AAX6G9D3</accession>
<sequence>MREGSSGREAENKREGVIADLRRWLLARWQNSATRSSGSVLLPGPMAKADHWMLPDLTDLADPALPRVQVAHGGHRRFMDCGADLQ</sequence>
<gene>
    <name evidence="2" type="ORF">M6B38_264150</name>
    <name evidence="1" type="ORF">M6B38_380530</name>
</gene>
<name>A0AAX6G9D3_IRIPA</name>
<organism evidence="1 3">
    <name type="scientific">Iris pallida</name>
    <name type="common">Sweet iris</name>
    <dbReference type="NCBI Taxonomy" id="29817"/>
    <lineage>
        <taxon>Eukaryota</taxon>
        <taxon>Viridiplantae</taxon>
        <taxon>Streptophyta</taxon>
        <taxon>Embryophyta</taxon>
        <taxon>Tracheophyta</taxon>
        <taxon>Spermatophyta</taxon>
        <taxon>Magnoliopsida</taxon>
        <taxon>Liliopsida</taxon>
        <taxon>Asparagales</taxon>
        <taxon>Iridaceae</taxon>
        <taxon>Iridoideae</taxon>
        <taxon>Irideae</taxon>
        <taxon>Iris</taxon>
    </lineage>
</organism>
<reference evidence="1" key="2">
    <citation type="submission" date="2023-04" db="EMBL/GenBank/DDBJ databases">
        <authorList>
            <person name="Bruccoleri R.E."/>
            <person name="Oakeley E.J."/>
            <person name="Faust A.-M."/>
            <person name="Dessus-Babus S."/>
            <person name="Altorfer M."/>
            <person name="Burckhardt D."/>
            <person name="Oertli M."/>
            <person name="Naumann U."/>
            <person name="Petersen F."/>
            <person name="Wong J."/>
        </authorList>
    </citation>
    <scope>NUCLEOTIDE SEQUENCE</scope>
    <source>
        <strain evidence="1">GSM-AAB239-AS_SAM_17_03QT</strain>
        <tissue evidence="1">Leaf</tissue>
    </source>
</reference>
<dbReference type="Proteomes" id="UP001140949">
    <property type="component" value="Unassembled WGS sequence"/>
</dbReference>
<reference evidence="1" key="1">
    <citation type="journal article" date="2023" name="GigaByte">
        <title>Genome assembly of the bearded iris, Iris pallida Lam.</title>
        <authorList>
            <person name="Bruccoleri R.E."/>
            <person name="Oakeley E.J."/>
            <person name="Faust A.M.E."/>
            <person name="Altorfer M."/>
            <person name="Dessus-Babus S."/>
            <person name="Burckhardt D."/>
            <person name="Oertli M."/>
            <person name="Naumann U."/>
            <person name="Petersen F."/>
            <person name="Wong J."/>
        </authorList>
    </citation>
    <scope>NUCLEOTIDE SEQUENCE</scope>
    <source>
        <strain evidence="1">GSM-AAB239-AS_SAM_17_03QT</strain>
    </source>
</reference>
<comment type="caution">
    <text evidence="1">The sequence shown here is derived from an EMBL/GenBank/DDBJ whole genome shotgun (WGS) entry which is preliminary data.</text>
</comment>